<dbReference type="PROSITE" id="PS51257">
    <property type="entry name" value="PROKAR_LIPOPROTEIN"/>
    <property type="match status" value="1"/>
</dbReference>
<sequence length="244" mass="26047">MTRPVTRLSAVLSLVLLAACSVPQTQGAAAPGPSAARVETELTPAEAAQNFISVAQHMEPEIERECQARTRGRSCDYQIMVDDRPGQEPNAFQTEDRQGRPILAFNLALIASVRNQDELAFVMGHEAAHFIMGHLDAKAQDAAAGAVIMGVLAAASGADARGISQAQDIGAEVGGRAYSKDYELEADRLGTIITWDAGYDPLKGAEFFRRLPDPGNVFLGTHPANGLRLDIVRRTVAQLKAGTI</sequence>
<dbReference type="STRING" id="1850250.LPB142_04005"/>
<comment type="cofactor">
    <cofactor evidence="6">
        <name>Zn(2+)</name>
        <dbReference type="ChEBI" id="CHEBI:29105"/>
    </cofactor>
    <text evidence="6">Binds 1 zinc ion per subunit.</text>
</comment>
<dbReference type="AlphaFoldDB" id="A0A1D9M9R2"/>
<evidence type="ECO:0000256" key="1">
    <source>
        <dbReference type="ARBA" id="ARBA00022670"/>
    </source>
</evidence>
<dbReference type="Pfam" id="PF01435">
    <property type="entry name" value="Peptidase_M48"/>
    <property type="match status" value="1"/>
</dbReference>
<dbReference type="PANTHER" id="PTHR22726">
    <property type="entry name" value="METALLOENDOPEPTIDASE OMA1"/>
    <property type="match status" value="1"/>
</dbReference>
<keyword evidence="1 6" id="KW-0645">Protease</keyword>
<dbReference type="KEGG" id="rhp:LPB142_04005"/>
<dbReference type="PANTHER" id="PTHR22726:SF1">
    <property type="entry name" value="METALLOENDOPEPTIDASE OMA1, MITOCHONDRIAL"/>
    <property type="match status" value="1"/>
</dbReference>
<feature type="signal peptide" evidence="7">
    <location>
        <begin position="1"/>
        <end position="28"/>
    </location>
</feature>
<dbReference type="GO" id="GO:0004222">
    <property type="term" value="F:metalloendopeptidase activity"/>
    <property type="evidence" value="ECO:0007669"/>
    <property type="project" value="InterPro"/>
</dbReference>
<comment type="similarity">
    <text evidence="6">Belongs to the peptidase M48 family.</text>
</comment>
<keyword evidence="7" id="KW-0732">Signal</keyword>
<evidence type="ECO:0000256" key="6">
    <source>
        <dbReference type="RuleBase" id="RU003983"/>
    </source>
</evidence>
<keyword evidence="3 6" id="KW-0378">Hydrolase</keyword>
<dbReference type="InterPro" id="IPR001915">
    <property type="entry name" value="Peptidase_M48"/>
</dbReference>
<proteinExistence type="inferred from homology"/>
<evidence type="ECO:0000256" key="2">
    <source>
        <dbReference type="ARBA" id="ARBA00022723"/>
    </source>
</evidence>
<evidence type="ECO:0000256" key="5">
    <source>
        <dbReference type="ARBA" id="ARBA00023049"/>
    </source>
</evidence>
<keyword evidence="5 6" id="KW-0482">Metalloprotease</keyword>
<dbReference type="InterPro" id="IPR051156">
    <property type="entry name" value="Mito/Outer_Membr_Metalloprot"/>
</dbReference>
<accession>A0A1D9M9R2</accession>
<dbReference type="RefSeq" id="WP_068767133.1">
    <property type="nucleotide sequence ID" value="NZ_CP017781.1"/>
</dbReference>
<evidence type="ECO:0000256" key="7">
    <source>
        <dbReference type="SAM" id="SignalP"/>
    </source>
</evidence>
<evidence type="ECO:0000256" key="3">
    <source>
        <dbReference type="ARBA" id="ARBA00022801"/>
    </source>
</evidence>
<evidence type="ECO:0000256" key="4">
    <source>
        <dbReference type="ARBA" id="ARBA00022833"/>
    </source>
</evidence>
<keyword evidence="10" id="KW-1185">Reference proteome</keyword>
<gene>
    <name evidence="9" type="ORF">LPB142_04005</name>
</gene>
<feature type="domain" description="Peptidase M48" evidence="8">
    <location>
        <begin position="77"/>
        <end position="233"/>
    </location>
</feature>
<dbReference type="EMBL" id="CP017781">
    <property type="protein sequence ID" value="AOZ68583.1"/>
    <property type="molecule type" value="Genomic_DNA"/>
</dbReference>
<dbReference type="Gene3D" id="3.30.2010.10">
    <property type="entry name" value="Metalloproteases ('zincins'), catalytic domain"/>
    <property type="match status" value="1"/>
</dbReference>
<keyword evidence="4 6" id="KW-0862">Zinc</keyword>
<dbReference type="GO" id="GO:0016020">
    <property type="term" value="C:membrane"/>
    <property type="evidence" value="ECO:0007669"/>
    <property type="project" value="TreeGrafter"/>
</dbReference>
<dbReference type="Proteomes" id="UP000176562">
    <property type="component" value="Chromosome"/>
</dbReference>
<reference evidence="9 10" key="1">
    <citation type="submission" date="2016-10" db="EMBL/GenBank/DDBJ databases">
        <title>Rhodobacter sp. LPB0142, isolated from sea water.</title>
        <authorList>
            <person name="Kim E."/>
            <person name="Yi H."/>
        </authorList>
    </citation>
    <scope>NUCLEOTIDE SEQUENCE [LARGE SCALE GENOMIC DNA]</scope>
    <source>
        <strain evidence="9 10">LPB0142</strain>
    </source>
</reference>
<feature type="chain" id="PRO_5009443426" evidence="7">
    <location>
        <begin position="29"/>
        <end position="244"/>
    </location>
</feature>
<organism evidence="9 10">
    <name type="scientific">Rhodobacter xanthinilyticus</name>
    <dbReference type="NCBI Taxonomy" id="1850250"/>
    <lineage>
        <taxon>Bacteria</taxon>
        <taxon>Pseudomonadati</taxon>
        <taxon>Pseudomonadota</taxon>
        <taxon>Alphaproteobacteria</taxon>
        <taxon>Rhodobacterales</taxon>
        <taxon>Rhodobacter group</taxon>
        <taxon>Rhodobacter</taxon>
    </lineage>
</organism>
<evidence type="ECO:0000313" key="10">
    <source>
        <dbReference type="Proteomes" id="UP000176562"/>
    </source>
</evidence>
<dbReference type="GO" id="GO:0046872">
    <property type="term" value="F:metal ion binding"/>
    <property type="evidence" value="ECO:0007669"/>
    <property type="project" value="UniProtKB-KW"/>
</dbReference>
<protein>
    <submittedName>
        <fullName evidence="9">Peptidase M48</fullName>
    </submittedName>
</protein>
<keyword evidence="2" id="KW-0479">Metal-binding</keyword>
<dbReference type="CDD" id="cd07324">
    <property type="entry name" value="M48C_Oma1-like"/>
    <property type="match status" value="1"/>
</dbReference>
<dbReference type="GO" id="GO:0051603">
    <property type="term" value="P:proteolysis involved in protein catabolic process"/>
    <property type="evidence" value="ECO:0007669"/>
    <property type="project" value="TreeGrafter"/>
</dbReference>
<name>A0A1D9M9R2_9RHOB</name>
<evidence type="ECO:0000313" key="9">
    <source>
        <dbReference type="EMBL" id="AOZ68583.1"/>
    </source>
</evidence>
<evidence type="ECO:0000259" key="8">
    <source>
        <dbReference type="Pfam" id="PF01435"/>
    </source>
</evidence>